<dbReference type="Proteomes" id="UP000698800">
    <property type="component" value="Unassembled WGS sequence"/>
</dbReference>
<feature type="region of interest" description="Disordered" evidence="1">
    <location>
        <begin position="141"/>
        <end position="345"/>
    </location>
</feature>
<feature type="compositionally biased region" description="Acidic residues" evidence="1">
    <location>
        <begin position="264"/>
        <end position="278"/>
    </location>
</feature>
<keyword evidence="2" id="KW-1133">Transmembrane helix</keyword>
<name>A0A9P8ICX0_9PEZI</name>
<accession>A0A9P8ICX0</accession>
<comment type="caution">
    <text evidence="3">The sequence shown here is derived from an EMBL/GenBank/DDBJ whole genome shotgun (WGS) entry which is preliminary data.</text>
</comment>
<feature type="compositionally biased region" description="Low complexity" evidence="1">
    <location>
        <begin position="45"/>
        <end position="56"/>
    </location>
</feature>
<organism evidence="3 4">
    <name type="scientific">Glutinoglossum americanum</name>
    <dbReference type="NCBI Taxonomy" id="1670608"/>
    <lineage>
        <taxon>Eukaryota</taxon>
        <taxon>Fungi</taxon>
        <taxon>Dikarya</taxon>
        <taxon>Ascomycota</taxon>
        <taxon>Pezizomycotina</taxon>
        <taxon>Geoglossomycetes</taxon>
        <taxon>Geoglossales</taxon>
        <taxon>Geoglossaceae</taxon>
        <taxon>Glutinoglossum</taxon>
    </lineage>
</organism>
<keyword evidence="4" id="KW-1185">Reference proteome</keyword>
<keyword evidence="2" id="KW-0472">Membrane</keyword>
<feature type="transmembrane region" description="Helical" evidence="2">
    <location>
        <begin position="85"/>
        <end position="109"/>
    </location>
</feature>
<keyword evidence="2" id="KW-0812">Transmembrane</keyword>
<feature type="compositionally biased region" description="Basic and acidic residues" evidence="1">
    <location>
        <begin position="157"/>
        <end position="176"/>
    </location>
</feature>
<dbReference type="OrthoDB" id="5426989at2759"/>
<evidence type="ECO:0000313" key="4">
    <source>
        <dbReference type="Proteomes" id="UP000698800"/>
    </source>
</evidence>
<feature type="compositionally biased region" description="Basic and acidic residues" evidence="1">
    <location>
        <begin position="190"/>
        <end position="201"/>
    </location>
</feature>
<sequence length="345" mass="37178">MNQYIFYCDSVAPQTITLSFDNPKTGVLVTPSGWSSGPPKPSHPPSASSPSLTSGSPNPPSQISTSSHTATPSPIPVTKTLSSGIIAAISLAAVAIIAVLSATLFWFCIRPWLKRRKGQPAQQITHIIVQENNNFPWGPDSIAAKAPSRHSIPYPESRSELPAHSPHEFSDDKRPLDIGSDEESNMDTIGETHSRGPRDSDISPLSPYLEPSSTHSMISGPPSPPMDRGGAVSPVSLPGADSARRPTVFSFLTPGNATARQLDVDDDDDDDDDGEDDGGQLGGHLELEGSPRFHTRGSMRRKRDSNPKELDSKRNSTPKESDSKRASGLQEQPPTHREEDEEAER</sequence>
<feature type="compositionally biased region" description="Polar residues" evidence="1">
    <location>
        <begin position="62"/>
        <end position="72"/>
    </location>
</feature>
<dbReference type="AlphaFoldDB" id="A0A9P8ICX0"/>
<feature type="region of interest" description="Disordered" evidence="1">
    <location>
        <begin position="30"/>
        <end position="75"/>
    </location>
</feature>
<evidence type="ECO:0000256" key="2">
    <source>
        <dbReference type="SAM" id="Phobius"/>
    </source>
</evidence>
<protein>
    <submittedName>
        <fullName evidence="3">Uncharacterized protein</fullName>
    </submittedName>
</protein>
<dbReference type="EMBL" id="JAGHQL010000005">
    <property type="protein sequence ID" value="KAH0545455.1"/>
    <property type="molecule type" value="Genomic_DNA"/>
</dbReference>
<evidence type="ECO:0000313" key="3">
    <source>
        <dbReference type="EMBL" id="KAH0545455.1"/>
    </source>
</evidence>
<reference evidence="3" key="1">
    <citation type="submission" date="2021-03" db="EMBL/GenBank/DDBJ databases">
        <title>Comparative genomics and phylogenomic investigation of the class Geoglossomycetes provide insights into ecological specialization and systematics.</title>
        <authorList>
            <person name="Melie T."/>
            <person name="Pirro S."/>
            <person name="Miller A.N."/>
            <person name="Quandt A."/>
        </authorList>
    </citation>
    <scope>NUCLEOTIDE SEQUENCE</scope>
    <source>
        <strain evidence="3">GBOQ0MN5Z8</strain>
    </source>
</reference>
<gene>
    <name evidence="3" type="ORF">FGG08_000456</name>
</gene>
<feature type="compositionally biased region" description="Basic residues" evidence="1">
    <location>
        <begin position="293"/>
        <end position="303"/>
    </location>
</feature>
<proteinExistence type="predicted"/>
<feature type="compositionally biased region" description="Basic and acidic residues" evidence="1">
    <location>
        <begin position="304"/>
        <end position="325"/>
    </location>
</feature>
<evidence type="ECO:0000256" key="1">
    <source>
        <dbReference type="SAM" id="MobiDB-lite"/>
    </source>
</evidence>